<comment type="function">
    <text evidence="8">With S4 and S12 plays an important role in translational accuracy.</text>
</comment>
<dbReference type="InterPro" id="IPR005324">
    <property type="entry name" value="Ribosomal_uS5_C"/>
</dbReference>
<dbReference type="Proteomes" id="UP000001400">
    <property type="component" value="Chromosome"/>
</dbReference>
<evidence type="ECO:0000256" key="7">
    <source>
        <dbReference type="ARBA" id="ARBA00035255"/>
    </source>
</evidence>
<dbReference type="PANTHER" id="PTHR13718">
    <property type="entry name" value="RIBOSOMAL S SUBUNIT"/>
    <property type="match status" value="1"/>
</dbReference>
<evidence type="ECO:0000256" key="5">
    <source>
        <dbReference type="ARBA" id="ARBA00023274"/>
    </source>
</evidence>
<keyword evidence="3 8" id="KW-0694">RNA-binding</keyword>
<reference evidence="10" key="1">
    <citation type="submission" date="2010-02" db="EMBL/GenBank/DDBJ databases">
        <title>Complete sequence of Aciduliprofundum boonei T469.</title>
        <authorList>
            <consortium name="US DOE Joint Genome Institute"/>
            <person name="Lucas S."/>
            <person name="Copeland A."/>
            <person name="Lapidus A."/>
            <person name="Cheng J.-F."/>
            <person name="Bruce D."/>
            <person name="Goodwin L."/>
            <person name="Pitluck S."/>
            <person name="Saunders E."/>
            <person name="Detter J.C."/>
            <person name="Han C."/>
            <person name="Tapia R."/>
            <person name="Land M."/>
            <person name="Hauser L."/>
            <person name="Kyrpides N."/>
            <person name="Mikhailova N."/>
            <person name="Flores G."/>
            <person name="Reysenbach A.-L."/>
            <person name="Woyke T."/>
        </authorList>
    </citation>
    <scope>NUCLEOTIDE SEQUENCE</scope>
    <source>
        <strain evidence="10">T469</strain>
    </source>
</reference>
<accession>B5IBH9</accession>
<evidence type="ECO:0000256" key="4">
    <source>
        <dbReference type="ARBA" id="ARBA00022980"/>
    </source>
</evidence>
<evidence type="ECO:0000313" key="11">
    <source>
        <dbReference type="Proteomes" id="UP000001400"/>
    </source>
</evidence>
<keyword evidence="5 8" id="KW-0687">Ribonucleoprotein</keyword>
<keyword evidence="11" id="KW-1185">Reference proteome</keyword>
<dbReference type="InterPro" id="IPR005711">
    <property type="entry name" value="Ribosomal_uS5_euk/arc"/>
</dbReference>
<proteinExistence type="inferred from homology"/>
<evidence type="ECO:0000256" key="2">
    <source>
        <dbReference type="ARBA" id="ARBA00022730"/>
    </source>
</evidence>
<dbReference type="RefSeq" id="WP_008082879.1">
    <property type="nucleotide sequence ID" value="NC_013926.1"/>
</dbReference>
<dbReference type="GO" id="GO:0019843">
    <property type="term" value="F:rRNA binding"/>
    <property type="evidence" value="ECO:0007669"/>
    <property type="project" value="UniProtKB-UniRule"/>
</dbReference>
<dbReference type="NCBIfam" id="NF003125">
    <property type="entry name" value="PRK04044.1"/>
    <property type="match status" value="1"/>
</dbReference>
<dbReference type="AlphaFoldDB" id="B5IBH9"/>
<dbReference type="FunFam" id="3.30.160.20:FF:000002">
    <property type="entry name" value="40S ribosomal protein S2"/>
    <property type="match status" value="1"/>
</dbReference>
<dbReference type="KEGG" id="abi:Aboo_1501"/>
<dbReference type="PROSITE" id="PS50881">
    <property type="entry name" value="S5_DSRBD"/>
    <property type="match status" value="1"/>
</dbReference>
<keyword evidence="4 8" id="KW-0689">Ribosomal protein</keyword>
<dbReference type="NCBIfam" id="TIGR01020">
    <property type="entry name" value="uS5_euk_arch"/>
    <property type="match status" value="1"/>
</dbReference>
<dbReference type="GO" id="GO:0022627">
    <property type="term" value="C:cytosolic small ribosomal subunit"/>
    <property type="evidence" value="ECO:0007669"/>
    <property type="project" value="TreeGrafter"/>
</dbReference>
<evidence type="ECO:0000313" key="10">
    <source>
        <dbReference type="EMBL" id="ADD09307.1"/>
    </source>
</evidence>
<evidence type="ECO:0000256" key="3">
    <source>
        <dbReference type="ARBA" id="ARBA00022884"/>
    </source>
</evidence>
<dbReference type="GO" id="GO:0003735">
    <property type="term" value="F:structural constituent of ribosome"/>
    <property type="evidence" value="ECO:0007669"/>
    <property type="project" value="UniProtKB-UniRule"/>
</dbReference>
<comment type="subunit">
    <text evidence="6 8">Part of the 30S ribosomal subunit. Contacts protein S4.</text>
</comment>
<dbReference type="InterPro" id="IPR013810">
    <property type="entry name" value="Ribosomal_uS5_N"/>
</dbReference>
<dbReference type="Gene3D" id="3.30.230.10">
    <property type="match status" value="1"/>
</dbReference>
<dbReference type="PROSITE" id="PS00585">
    <property type="entry name" value="RIBOSOMAL_S5"/>
    <property type="match status" value="1"/>
</dbReference>
<evidence type="ECO:0000256" key="9">
    <source>
        <dbReference type="RuleBase" id="RU003823"/>
    </source>
</evidence>
<dbReference type="SUPFAM" id="SSF54768">
    <property type="entry name" value="dsRNA-binding domain-like"/>
    <property type="match status" value="1"/>
</dbReference>
<dbReference type="InterPro" id="IPR014721">
    <property type="entry name" value="Ribsml_uS5_D2-typ_fold_subgr"/>
</dbReference>
<organism evidence="10 11">
    <name type="scientific">Aciduliprofundum boonei (strain DSM 19572 / T469)</name>
    <dbReference type="NCBI Taxonomy" id="439481"/>
    <lineage>
        <taxon>Archaea</taxon>
        <taxon>Methanobacteriati</taxon>
        <taxon>Thermoplasmatota</taxon>
        <taxon>DHVE2 group</taxon>
        <taxon>Candidatus Aciduliprofundum</taxon>
    </lineage>
</organism>
<dbReference type="InterPro" id="IPR020568">
    <property type="entry name" value="Ribosomal_Su5_D2-typ_SF"/>
</dbReference>
<sequence length="217" mass="23494">MDWEPKTRLGKLVYEGKITNMSQALRSNLPLREPEIVDVLLPNLKEEVIDVRMVQRMTDSGRRTKFSVMVAVGNGDGFVGIGKAKAKEVGAAIRKAIEVAKLNIIEIKRGCGSWECGCGMPHSLPFKVTGKCGSVRVTLKPAPKGVGLAVGDVAKTILQLAGVKDVWGFTQGHTKTTVNYAVATYDALKQTTIVRVNPRLIMPIYKGGVENVSSDQS</sequence>
<dbReference type="GO" id="GO:0006412">
    <property type="term" value="P:translation"/>
    <property type="evidence" value="ECO:0007669"/>
    <property type="project" value="UniProtKB-UniRule"/>
</dbReference>
<dbReference type="STRING" id="439481.Aboo_1501"/>
<dbReference type="Gene3D" id="3.30.160.20">
    <property type="match status" value="1"/>
</dbReference>
<comment type="domain">
    <text evidence="8">The N-terminal domain interacts with the head of the 30S subunit; the C-terminal domain interacts with the body and contacts protein S4. The interaction surface between S4 and S5 is involved in control of translational fidelity.</text>
</comment>
<dbReference type="EMBL" id="CP001941">
    <property type="protein sequence ID" value="ADD09307.1"/>
    <property type="molecule type" value="Genomic_DNA"/>
</dbReference>
<gene>
    <name evidence="8" type="primary">rps5</name>
    <name evidence="10" type="ordered locus">Aboo_1501</name>
</gene>
<dbReference type="SUPFAM" id="SSF54211">
    <property type="entry name" value="Ribosomal protein S5 domain 2-like"/>
    <property type="match status" value="1"/>
</dbReference>
<dbReference type="GeneID" id="8828470"/>
<dbReference type="HOGENOM" id="CLU_065898_0_1_2"/>
<dbReference type="Pfam" id="PF00333">
    <property type="entry name" value="Ribosomal_S5"/>
    <property type="match status" value="1"/>
</dbReference>
<dbReference type="OrthoDB" id="38155at2157"/>
<evidence type="ECO:0000256" key="8">
    <source>
        <dbReference type="HAMAP-Rule" id="MF_01307"/>
    </source>
</evidence>
<dbReference type="PANTHER" id="PTHR13718:SF4">
    <property type="entry name" value="40S RIBOSOMAL PROTEIN S2"/>
    <property type="match status" value="1"/>
</dbReference>
<dbReference type="eggNOG" id="arCOG04087">
    <property type="taxonomic scope" value="Archaea"/>
</dbReference>
<dbReference type="InterPro" id="IPR000851">
    <property type="entry name" value="Ribosomal_uS5"/>
</dbReference>
<protein>
    <recommendedName>
        <fullName evidence="7 8">Small ribosomal subunit protein uS5</fullName>
    </recommendedName>
</protein>
<dbReference type="Pfam" id="PF03719">
    <property type="entry name" value="Ribosomal_S5_C"/>
    <property type="match status" value="1"/>
</dbReference>
<dbReference type="FunFam" id="3.30.230.10:FF:000004">
    <property type="entry name" value="40S ribosomal protein S2"/>
    <property type="match status" value="1"/>
</dbReference>
<dbReference type="InterPro" id="IPR047866">
    <property type="entry name" value="Ribosomal_uS5_arc"/>
</dbReference>
<evidence type="ECO:0000256" key="6">
    <source>
        <dbReference type="ARBA" id="ARBA00025844"/>
    </source>
</evidence>
<dbReference type="HAMAP" id="MF_01307_A">
    <property type="entry name" value="Ribosomal_uS5_A"/>
    <property type="match status" value="1"/>
</dbReference>
<dbReference type="InterPro" id="IPR018192">
    <property type="entry name" value="Ribosomal_uS5_N_CS"/>
</dbReference>
<evidence type="ECO:0000256" key="1">
    <source>
        <dbReference type="ARBA" id="ARBA00008945"/>
    </source>
</evidence>
<comment type="similarity">
    <text evidence="1 8 9">Belongs to the universal ribosomal protein uS5 family.</text>
</comment>
<keyword evidence="2 8" id="KW-0699">rRNA-binding</keyword>
<name>B5IBH9_ACIB4</name>